<keyword evidence="2" id="KW-1185">Reference proteome</keyword>
<dbReference type="HOGENOM" id="CLU_3352026_0_0_1"/>
<organism evidence="1 2">
    <name type="scientific">Setaria italica</name>
    <name type="common">Foxtail millet</name>
    <name type="synonym">Panicum italicum</name>
    <dbReference type="NCBI Taxonomy" id="4555"/>
    <lineage>
        <taxon>Eukaryota</taxon>
        <taxon>Viridiplantae</taxon>
        <taxon>Streptophyta</taxon>
        <taxon>Embryophyta</taxon>
        <taxon>Tracheophyta</taxon>
        <taxon>Spermatophyta</taxon>
        <taxon>Magnoliopsida</taxon>
        <taxon>Liliopsida</taxon>
        <taxon>Poales</taxon>
        <taxon>Poaceae</taxon>
        <taxon>PACMAD clade</taxon>
        <taxon>Panicoideae</taxon>
        <taxon>Panicodae</taxon>
        <taxon>Paniceae</taxon>
        <taxon>Cenchrinae</taxon>
        <taxon>Setaria</taxon>
    </lineage>
</organism>
<dbReference type="Gramene" id="KQK85767">
    <property type="protein sequence ID" value="KQK85767"/>
    <property type="gene ID" value="SETIT_020822mg"/>
</dbReference>
<dbReference type="InParanoid" id="K3Z2Q4"/>
<dbReference type="AlphaFoldDB" id="K3Z2Q4"/>
<protein>
    <submittedName>
        <fullName evidence="1">Uncharacterized protein</fullName>
    </submittedName>
</protein>
<evidence type="ECO:0000313" key="2">
    <source>
        <dbReference type="Proteomes" id="UP000004995"/>
    </source>
</evidence>
<reference evidence="1" key="2">
    <citation type="submission" date="2018-08" db="UniProtKB">
        <authorList>
            <consortium name="EnsemblPlants"/>
        </authorList>
    </citation>
    <scope>IDENTIFICATION</scope>
    <source>
        <strain evidence="1">Yugu1</strain>
    </source>
</reference>
<evidence type="ECO:0000313" key="1">
    <source>
        <dbReference type="EnsemblPlants" id="KQK85767"/>
    </source>
</evidence>
<accession>K3Z2Q4</accession>
<dbReference type="EnsemblPlants" id="KQK85767">
    <property type="protein sequence ID" value="KQK85767"/>
    <property type="gene ID" value="SETIT_020822mg"/>
</dbReference>
<dbReference type="Proteomes" id="UP000004995">
    <property type="component" value="Unassembled WGS sequence"/>
</dbReference>
<reference evidence="2" key="1">
    <citation type="journal article" date="2012" name="Nat. Biotechnol.">
        <title>Reference genome sequence of the model plant Setaria.</title>
        <authorList>
            <person name="Bennetzen J.L."/>
            <person name="Schmutz J."/>
            <person name="Wang H."/>
            <person name="Percifield R."/>
            <person name="Hawkins J."/>
            <person name="Pontaroli A.C."/>
            <person name="Estep M."/>
            <person name="Feng L."/>
            <person name="Vaughn J.N."/>
            <person name="Grimwood J."/>
            <person name="Jenkins J."/>
            <person name="Barry K."/>
            <person name="Lindquist E."/>
            <person name="Hellsten U."/>
            <person name="Deshpande S."/>
            <person name="Wang X."/>
            <person name="Wu X."/>
            <person name="Mitros T."/>
            <person name="Triplett J."/>
            <person name="Yang X."/>
            <person name="Ye C.Y."/>
            <person name="Mauro-Herrera M."/>
            <person name="Wang L."/>
            <person name="Li P."/>
            <person name="Sharma M."/>
            <person name="Sharma R."/>
            <person name="Ronald P.C."/>
            <person name="Panaud O."/>
            <person name="Kellogg E.A."/>
            <person name="Brutnell T.P."/>
            <person name="Doust A.N."/>
            <person name="Tuskan G.A."/>
            <person name="Rokhsar D."/>
            <person name="Devos K.M."/>
        </authorList>
    </citation>
    <scope>NUCLEOTIDE SEQUENCE [LARGE SCALE GENOMIC DNA]</scope>
    <source>
        <strain evidence="2">cv. Yugu1</strain>
    </source>
</reference>
<proteinExistence type="predicted"/>
<name>K3Z2Q4_SETIT</name>
<sequence length="37" mass="4571">MEKYGDFFLHVSSYISFFTGRGNTIELWTYQMWRQKC</sequence>